<dbReference type="EMBL" id="CP003732">
    <property type="protein sequence ID" value="AFV12647.1"/>
    <property type="molecule type" value="Genomic_DNA"/>
</dbReference>
<evidence type="ECO:0000313" key="4">
    <source>
        <dbReference type="Proteomes" id="UP000000467"/>
    </source>
</evidence>
<dbReference type="AlphaFoldDB" id="K4LKP9"/>
<keyword evidence="4" id="KW-1185">Reference proteome</keyword>
<dbReference type="Pfam" id="PF21455">
    <property type="entry name" value="PylD_N"/>
    <property type="match status" value="1"/>
</dbReference>
<dbReference type="InterPro" id="IPR048757">
    <property type="entry name" value="PylD_N"/>
</dbReference>
<feature type="domain" description="Pyrrolysine biosynthesis protein PylD N-terminal" evidence="2">
    <location>
        <begin position="11"/>
        <end position="125"/>
    </location>
</feature>
<dbReference type="InterPro" id="IPR036291">
    <property type="entry name" value="NAD(P)-bd_dom_sf"/>
</dbReference>
<proteinExistence type="predicted"/>
<dbReference type="Proteomes" id="UP000000467">
    <property type="component" value="Chromosome"/>
</dbReference>
<feature type="domain" description="Alanine dehydrogenase/pyridine nucleotide transhydrogenase NAD(H)-binding" evidence="1">
    <location>
        <begin position="141"/>
        <end position="190"/>
    </location>
</feature>
<dbReference type="EC" id="1.4.1.1" evidence="3"/>
<accession>K4LKP9</accession>
<dbReference type="RefSeq" id="WP_015051509.1">
    <property type="nucleotide sequence ID" value="NC_018870.1"/>
</dbReference>
<name>K4LKP9_THEPS</name>
<evidence type="ECO:0000259" key="1">
    <source>
        <dbReference type="Pfam" id="PF01262"/>
    </source>
</evidence>
<organism evidence="3 4">
    <name type="scientific">Thermacetogenium phaeum (strain ATCC BAA-254 / DSM 26808 / PB)</name>
    <dbReference type="NCBI Taxonomy" id="1089553"/>
    <lineage>
        <taxon>Bacteria</taxon>
        <taxon>Bacillati</taxon>
        <taxon>Bacillota</taxon>
        <taxon>Clostridia</taxon>
        <taxon>Thermoanaerobacterales</taxon>
        <taxon>Thermoanaerobacteraceae</taxon>
        <taxon>Thermacetogenium</taxon>
    </lineage>
</organism>
<dbReference type="eggNOG" id="COG0169">
    <property type="taxonomic scope" value="Bacteria"/>
</dbReference>
<evidence type="ECO:0000259" key="2">
    <source>
        <dbReference type="Pfam" id="PF21455"/>
    </source>
</evidence>
<evidence type="ECO:0000313" key="3">
    <source>
        <dbReference type="EMBL" id="AFV12647.1"/>
    </source>
</evidence>
<keyword evidence="3" id="KW-0560">Oxidoreductase</keyword>
<dbReference type="NCBIfam" id="TIGR03911">
    <property type="entry name" value="pyrrolys_PylD"/>
    <property type="match status" value="1"/>
</dbReference>
<dbReference type="Pfam" id="PF01262">
    <property type="entry name" value="AlaDh_PNT_C"/>
    <property type="match status" value="1"/>
</dbReference>
<protein>
    <submittedName>
        <fullName evidence="3">Alanine dehydrogenase</fullName>
        <ecNumber evidence="3">1.4.1.1</ecNumber>
    </submittedName>
</protein>
<gene>
    <name evidence="3" type="ordered locus">Tph_c24730</name>
</gene>
<dbReference type="SUPFAM" id="SSF51735">
    <property type="entry name" value="NAD(P)-binding Rossmann-fold domains"/>
    <property type="match status" value="1"/>
</dbReference>
<dbReference type="OrthoDB" id="5418995at2"/>
<dbReference type="InterPro" id="IPR023914">
    <property type="entry name" value="Pyrrolys_PylD"/>
</dbReference>
<reference evidence="3 4" key="1">
    <citation type="journal article" date="2012" name="BMC Genomics">
        <title>Genome-guided analysis of physiological and morphological traits of the fermentative acetate oxidizer Thermacetogenium phaeum.</title>
        <authorList>
            <person name="Oehler D."/>
            <person name="Poehlein A."/>
            <person name="Leimbach A."/>
            <person name="Muller N."/>
            <person name="Daniel R."/>
            <person name="Gottschalk G."/>
            <person name="Schink B."/>
        </authorList>
    </citation>
    <scope>NUCLEOTIDE SEQUENCE [LARGE SCALE GENOMIC DNA]</scope>
    <source>
        <strain evidence="4">ATCC BAA-254 / DSM 26808 / PB</strain>
    </source>
</reference>
<dbReference type="Gene3D" id="3.40.50.720">
    <property type="entry name" value="NAD(P)-binding Rossmann-like Domain"/>
    <property type="match status" value="1"/>
</dbReference>
<dbReference type="KEGG" id="tpz:Tph_c24730"/>
<dbReference type="Gene3D" id="3.40.50.12150">
    <property type="match status" value="1"/>
</dbReference>
<dbReference type="HOGENOM" id="CLU_089249_0_0_9"/>
<dbReference type="STRING" id="1089553.Tph_c24730"/>
<dbReference type="InterPro" id="IPR007698">
    <property type="entry name" value="AlaDH/PNT_NAD(H)-bd"/>
</dbReference>
<dbReference type="GO" id="GO:0000286">
    <property type="term" value="F:alanine dehydrogenase activity"/>
    <property type="evidence" value="ECO:0007669"/>
    <property type="project" value="UniProtKB-EC"/>
</dbReference>
<sequence>MTRLLQSDVERIAEEIGGYDEELLGKTGLTLRQIACRAAGISEKLLEQAAGRLPVAVIPVTAGQGVIPFFTQAVQAVVRHLGFAAAIPGGSDVVGLAEAVAEGARIIFLADDRKFIALNILSGVMADNNEATGRGFVTALNALAGGLRGKEVLVLGAGPVGMAAISHLVVLGARPAVLDTDPLKARFLELNGNLIVEHRLRPALAKYRYLVDATPRGNFIGVGDLHPEAFLAIPGMPPGLTPEAFAAFRDRVIHDPLQIGVATMLAMAVGKPESGGGDAGV</sequence>